<evidence type="ECO:0000259" key="3">
    <source>
        <dbReference type="PROSITE" id="PS50977"/>
    </source>
</evidence>
<dbReference type="PANTHER" id="PTHR43479">
    <property type="entry name" value="ACREF/ENVCD OPERON REPRESSOR-RELATED"/>
    <property type="match status" value="1"/>
</dbReference>
<dbReference type="InterPro" id="IPR050624">
    <property type="entry name" value="HTH-type_Tx_Regulator"/>
</dbReference>
<dbReference type="InterPro" id="IPR001647">
    <property type="entry name" value="HTH_TetR"/>
</dbReference>
<dbReference type="EMBL" id="AYYR01000082">
    <property type="protein sequence ID" value="KRM74424.1"/>
    <property type="molecule type" value="Genomic_DNA"/>
</dbReference>
<comment type="caution">
    <text evidence="4">The sequence shown here is derived from an EMBL/GenBank/DDBJ whole genome shotgun (WGS) entry which is preliminary data.</text>
</comment>
<dbReference type="AlphaFoldDB" id="A0A0R2B4Y0"/>
<evidence type="ECO:0000256" key="1">
    <source>
        <dbReference type="ARBA" id="ARBA00023125"/>
    </source>
</evidence>
<protein>
    <recommendedName>
        <fullName evidence="3">HTH tetR-type domain-containing protein</fullName>
    </recommendedName>
</protein>
<evidence type="ECO:0000313" key="5">
    <source>
        <dbReference type="Proteomes" id="UP000051845"/>
    </source>
</evidence>
<evidence type="ECO:0000256" key="2">
    <source>
        <dbReference type="PROSITE-ProRule" id="PRU00335"/>
    </source>
</evidence>
<dbReference type="PANTHER" id="PTHR43479:SF7">
    <property type="entry name" value="TETR-FAMILY TRANSCRIPTIONAL REGULATOR"/>
    <property type="match status" value="1"/>
</dbReference>
<dbReference type="Gene3D" id="1.10.357.10">
    <property type="entry name" value="Tetracycline Repressor, domain 2"/>
    <property type="match status" value="1"/>
</dbReference>
<reference evidence="4 5" key="1">
    <citation type="journal article" date="2015" name="Genome Announc.">
        <title>Expanding the biotechnology potential of lactobacilli through comparative genomics of 213 strains and associated genera.</title>
        <authorList>
            <person name="Sun Z."/>
            <person name="Harris H.M."/>
            <person name="McCann A."/>
            <person name="Guo C."/>
            <person name="Argimon S."/>
            <person name="Zhang W."/>
            <person name="Yang X."/>
            <person name="Jeffery I.B."/>
            <person name="Cooney J.C."/>
            <person name="Kagawa T.F."/>
            <person name="Liu W."/>
            <person name="Song Y."/>
            <person name="Salvetti E."/>
            <person name="Wrobel A."/>
            <person name="Rasinkangas P."/>
            <person name="Parkhill J."/>
            <person name="Rea M.C."/>
            <person name="O'Sullivan O."/>
            <person name="Ritari J."/>
            <person name="Douillard F.P."/>
            <person name="Paul Ross R."/>
            <person name="Yang R."/>
            <person name="Briner A.E."/>
            <person name="Felis G.E."/>
            <person name="de Vos W.M."/>
            <person name="Barrangou R."/>
            <person name="Klaenhammer T.R."/>
            <person name="Caufield P.W."/>
            <person name="Cui Y."/>
            <person name="Zhang H."/>
            <person name="O'Toole P.W."/>
        </authorList>
    </citation>
    <scope>NUCLEOTIDE SEQUENCE [LARGE SCALE GENOMIC DNA]</scope>
    <source>
        <strain evidence="4 5">DSM 20515</strain>
    </source>
</reference>
<proteinExistence type="predicted"/>
<keyword evidence="1 2" id="KW-0238">DNA-binding</keyword>
<evidence type="ECO:0000313" key="4">
    <source>
        <dbReference type="EMBL" id="KRM74424.1"/>
    </source>
</evidence>
<dbReference type="GO" id="GO:0003677">
    <property type="term" value="F:DNA binding"/>
    <property type="evidence" value="ECO:0007669"/>
    <property type="project" value="UniProtKB-UniRule"/>
</dbReference>
<accession>A0A0R2B4Y0</accession>
<name>A0A0R2B4Y0_SECCO</name>
<dbReference type="Proteomes" id="UP000051845">
    <property type="component" value="Unassembled WGS sequence"/>
</dbReference>
<organism evidence="4 5">
    <name type="scientific">Secundilactobacillus collinoides DSM 20515 = JCM 1123</name>
    <dbReference type="NCBI Taxonomy" id="1423733"/>
    <lineage>
        <taxon>Bacteria</taxon>
        <taxon>Bacillati</taxon>
        <taxon>Bacillota</taxon>
        <taxon>Bacilli</taxon>
        <taxon>Lactobacillales</taxon>
        <taxon>Lactobacillaceae</taxon>
        <taxon>Secundilactobacillus</taxon>
    </lineage>
</organism>
<feature type="DNA-binding region" description="H-T-H motif" evidence="2">
    <location>
        <begin position="33"/>
        <end position="52"/>
    </location>
</feature>
<sequence length="188" mass="21901">MMGLDRRVIKSEEVIKEAFLLTLAEKQDINKVTISRVSQNANVNRATFYRHFKSISALRELVFSEYIGHIRMDKIPAVPAMDDEAGRRKFATEIEKIVTYVASHKRAYSYLVRSNDGRSLIYDYAHDCIDVRMQIDNLPGDDKRYISEMTYRIHGIIGIWQDWASGMLDITEQDLFRKLCQMPEIAFK</sequence>
<gene>
    <name evidence="4" type="ORF">FC82_GL000184</name>
</gene>
<dbReference type="PROSITE" id="PS50977">
    <property type="entry name" value="HTH_TETR_2"/>
    <property type="match status" value="1"/>
</dbReference>
<dbReference type="Pfam" id="PF00440">
    <property type="entry name" value="TetR_N"/>
    <property type="match status" value="1"/>
</dbReference>
<feature type="domain" description="HTH tetR-type" evidence="3">
    <location>
        <begin position="9"/>
        <end position="70"/>
    </location>
</feature>
<dbReference type="SUPFAM" id="SSF46689">
    <property type="entry name" value="Homeodomain-like"/>
    <property type="match status" value="1"/>
</dbReference>
<dbReference type="InterPro" id="IPR009057">
    <property type="entry name" value="Homeodomain-like_sf"/>
</dbReference>
<dbReference type="PATRIC" id="fig|1423733.4.peg.203"/>